<organism evidence="1 2">
    <name type="scientific">Symplocastrum torsivum CPER-KK1</name>
    <dbReference type="NCBI Taxonomy" id="450513"/>
    <lineage>
        <taxon>Bacteria</taxon>
        <taxon>Bacillati</taxon>
        <taxon>Cyanobacteriota</taxon>
        <taxon>Cyanophyceae</taxon>
        <taxon>Oscillatoriophycideae</taxon>
        <taxon>Oscillatoriales</taxon>
        <taxon>Microcoleaceae</taxon>
        <taxon>Symplocastrum</taxon>
    </lineage>
</organism>
<protein>
    <submittedName>
        <fullName evidence="1">Glycosyltransferase</fullName>
    </submittedName>
</protein>
<evidence type="ECO:0000313" key="2">
    <source>
        <dbReference type="Proteomes" id="UP000753908"/>
    </source>
</evidence>
<name>A0A951PQ07_9CYAN</name>
<dbReference type="AlphaFoldDB" id="A0A951PQ07"/>
<reference evidence="1" key="2">
    <citation type="journal article" date="2022" name="Microbiol. Resour. Announc.">
        <title>Metagenome Sequencing to Explore Phylogenomics of Terrestrial Cyanobacteria.</title>
        <authorList>
            <person name="Ward R.D."/>
            <person name="Stajich J.E."/>
            <person name="Johansen J.R."/>
            <person name="Huntemann M."/>
            <person name="Clum A."/>
            <person name="Foster B."/>
            <person name="Foster B."/>
            <person name="Roux S."/>
            <person name="Palaniappan K."/>
            <person name="Varghese N."/>
            <person name="Mukherjee S."/>
            <person name="Reddy T.B.K."/>
            <person name="Daum C."/>
            <person name="Copeland A."/>
            <person name="Chen I.A."/>
            <person name="Ivanova N.N."/>
            <person name="Kyrpides N.C."/>
            <person name="Shapiro N."/>
            <person name="Eloe-Fadrosh E.A."/>
            <person name="Pietrasiak N."/>
        </authorList>
    </citation>
    <scope>NUCLEOTIDE SEQUENCE</scope>
    <source>
        <strain evidence="1">CPER-KK1</strain>
    </source>
</reference>
<accession>A0A951PQ07</accession>
<evidence type="ECO:0000313" key="1">
    <source>
        <dbReference type="EMBL" id="MBW4547533.1"/>
    </source>
</evidence>
<sequence>MNLFVLSELQFVKNHVGWSATYDLEQVIANTCNATFIYPESNDKIRFLKRYRHRIFNSWFKTKDLPILGEGPNILLVVGINYGSLQMMPSLGSLVKKFDLRLAYLFDIYEPRYLVRKLVPQFDYLFFPVAEIADQVRELFSVNAGFLPHAVNALDYGSNHPHRCIDVISYGRGNPDLHISLQEHFNQTESERIYFHSTFSRPQVNSYKEHKTLLAKLLGKSKISLCFEASKEERFKGYSPLLTRWLEGFAAGCTIVGRKPFGKNVADLINWENSTIEIPDNPVEWIPFFEALLDDNEMLLANSQRNYRECLLRHDWRYRIRDMFQTVDLPIPAHLEDEIVQLKRKAEGGLTS</sequence>
<gene>
    <name evidence="1" type="ORF">KME25_24295</name>
</gene>
<reference evidence="1" key="1">
    <citation type="submission" date="2021-05" db="EMBL/GenBank/DDBJ databases">
        <authorList>
            <person name="Pietrasiak N."/>
            <person name="Ward R."/>
            <person name="Stajich J.E."/>
            <person name="Kurbessoian T."/>
        </authorList>
    </citation>
    <scope>NUCLEOTIDE SEQUENCE</scope>
    <source>
        <strain evidence="1">CPER-KK1</strain>
    </source>
</reference>
<comment type="caution">
    <text evidence="1">The sequence shown here is derived from an EMBL/GenBank/DDBJ whole genome shotgun (WGS) entry which is preliminary data.</text>
</comment>
<dbReference type="EMBL" id="JAHHIF010000043">
    <property type="protein sequence ID" value="MBW4547533.1"/>
    <property type="molecule type" value="Genomic_DNA"/>
</dbReference>
<proteinExistence type="predicted"/>
<dbReference type="Proteomes" id="UP000753908">
    <property type="component" value="Unassembled WGS sequence"/>
</dbReference>